<evidence type="ECO:0000259" key="6">
    <source>
        <dbReference type="Pfam" id="PF08281"/>
    </source>
</evidence>
<dbReference type="GO" id="GO:0006352">
    <property type="term" value="P:DNA-templated transcription initiation"/>
    <property type="evidence" value="ECO:0007669"/>
    <property type="project" value="InterPro"/>
</dbReference>
<evidence type="ECO:0000313" key="8">
    <source>
        <dbReference type="Proteomes" id="UP000270046"/>
    </source>
</evidence>
<dbReference type="Proteomes" id="UP000270046">
    <property type="component" value="Chromosome"/>
</dbReference>
<dbReference type="KEGG" id="muh:HYN43_006220"/>
<evidence type="ECO:0000256" key="4">
    <source>
        <dbReference type="ARBA" id="ARBA00023163"/>
    </source>
</evidence>
<gene>
    <name evidence="7" type="ORF">HYN43_006220</name>
</gene>
<dbReference type="PANTHER" id="PTHR43133">
    <property type="entry name" value="RNA POLYMERASE ECF-TYPE SIGMA FACTO"/>
    <property type="match status" value="1"/>
</dbReference>
<dbReference type="AlphaFoldDB" id="A0A494VIZ9"/>
<dbReference type="InterPro" id="IPR013324">
    <property type="entry name" value="RNA_pol_sigma_r3/r4-like"/>
</dbReference>
<sequence length="213" mass="24985">MQLLCHRDKLLVKHYPDVQLLQALQGGDEGAFKEIYDRYADKLIAFALKKTQNDDEAMDMVQDLFLSVWKNRHTIQVNGSLEAYLMVSINYMSFKWYKKQSVKPRPIDELPELPEHHAHTTDQKLSLAELHVLIDREIADMPEKMREVYLCSREQDMTGPQIAEFLGISHQTVRNQISNALSRLKKSVQRYYDVIPFDNYGRFLLLIIFLKKL</sequence>
<evidence type="ECO:0000256" key="2">
    <source>
        <dbReference type="ARBA" id="ARBA00023015"/>
    </source>
</evidence>
<keyword evidence="8" id="KW-1185">Reference proteome</keyword>
<keyword evidence="3" id="KW-0731">Sigma factor</keyword>
<dbReference type="InterPro" id="IPR013249">
    <property type="entry name" value="RNA_pol_sigma70_r4_t2"/>
</dbReference>
<organism evidence="7 8">
    <name type="scientific">Mucilaginibacter celer</name>
    <dbReference type="NCBI Taxonomy" id="2305508"/>
    <lineage>
        <taxon>Bacteria</taxon>
        <taxon>Pseudomonadati</taxon>
        <taxon>Bacteroidota</taxon>
        <taxon>Sphingobacteriia</taxon>
        <taxon>Sphingobacteriales</taxon>
        <taxon>Sphingobacteriaceae</taxon>
        <taxon>Mucilaginibacter</taxon>
    </lineage>
</organism>
<dbReference type="EMBL" id="CP032869">
    <property type="protein sequence ID" value="AYL94917.1"/>
    <property type="molecule type" value="Genomic_DNA"/>
</dbReference>
<comment type="similarity">
    <text evidence="1">Belongs to the sigma-70 factor family. ECF subfamily.</text>
</comment>
<name>A0A494VIZ9_9SPHI</name>
<accession>A0A494VIZ9</accession>
<keyword evidence="4" id="KW-0804">Transcription</keyword>
<reference evidence="7 8" key="1">
    <citation type="submission" date="2018-10" db="EMBL/GenBank/DDBJ databases">
        <title>Genome sequencing of Mucilaginibacter sp. HYN0043.</title>
        <authorList>
            <person name="Kim M."/>
            <person name="Yi H."/>
        </authorList>
    </citation>
    <scope>NUCLEOTIDE SEQUENCE [LARGE SCALE GENOMIC DNA]</scope>
    <source>
        <strain evidence="7 8">HYN0043</strain>
    </source>
</reference>
<dbReference type="Pfam" id="PF04542">
    <property type="entry name" value="Sigma70_r2"/>
    <property type="match status" value="1"/>
</dbReference>
<evidence type="ECO:0000256" key="3">
    <source>
        <dbReference type="ARBA" id="ARBA00023082"/>
    </source>
</evidence>
<dbReference type="Gene3D" id="1.10.10.10">
    <property type="entry name" value="Winged helix-like DNA-binding domain superfamily/Winged helix DNA-binding domain"/>
    <property type="match status" value="1"/>
</dbReference>
<dbReference type="SUPFAM" id="SSF88946">
    <property type="entry name" value="Sigma2 domain of RNA polymerase sigma factors"/>
    <property type="match status" value="1"/>
</dbReference>
<feature type="domain" description="RNA polymerase sigma factor 70 region 4 type 2" evidence="6">
    <location>
        <begin position="133"/>
        <end position="184"/>
    </location>
</feature>
<dbReference type="SUPFAM" id="SSF88659">
    <property type="entry name" value="Sigma3 and sigma4 domains of RNA polymerase sigma factors"/>
    <property type="match status" value="1"/>
</dbReference>
<dbReference type="PANTHER" id="PTHR43133:SF46">
    <property type="entry name" value="RNA POLYMERASE SIGMA-70 FACTOR ECF SUBFAMILY"/>
    <property type="match status" value="1"/>
</dbReference>
<dbReference type="InterPro" id="IPR007627">
    <property type="entry name" value="RNA_pol_sigma70_r2"/>
</dbReference>
<protein>
    <submittedName>
        <fullName evidence="7">Sigma-70 family RNA polymerase sigma factor</fullName>
    </submittedName>
</protein>
<dbReference type="InterPro" id="IPR036388">
    <property type="entry name" value="WH-like_DNA-bd_sf"/>
</dbReference>
<evidence type="ECO:0000313" key="7">
    <source>
        <dbReference type="EMBL" id="AYL94917.1"/>
    </source>
</evidence>
<dbReference type="NCBIfam" id="TIGR02937">
    <property type="entry name" value="sigma70-ECF"/>
    <property type="match status" value="1"/>
</dbReference>
<dbReference type="GO" id="GO:0003677">
    <property type="term" value="F:DNA binding"/>
    <property type="evidence" value="ECO:0007669"/>
    <property type="project" value="InterPro"/>
</dbReference>
<dbReference type="Pfam" id="PF08281">
    <property type="entry name" value="Sigma70_r4_2"/>
    <property type="match status" value="1"/>
</dbReference>
<dbReference type="GO" id="GO:0016987">
    <property type="term" value="F:sigma factor activity"/>
    <property type="evidence" value="ECO:0007669"/>
    <property type="project" value="UniProtKB-KW"/>
</dbReference>
<feature type="domain" description="RNA polymerase sigma-70 region 2" evidence="5">
    <location>
        <begin position="35"/>
        <end position="99"/>
    </location>
</feature>
<dbReference type="OrthoDB" id="659948at2"/>
<proteinExistence type="inferred from homology"/>
<dbReference type="InterPro" id="IPR014284">
    <property type="entry name" value="RNA_pol_sigma-70_dom"/>
</dbReference>
<evidence type="ECO:0000259" key="5">
    <source>
        <dbReference type="Pfam" id="PF04542"/>
    </source>
</evidence>
<dbReference type="InterPro" id="IPR039425">
    <property type="entry name" value="RNA_pol_sigma-70-like"/>
</dbReference>
<dbReference type="InterPro" id="IPR013325">
    <property type="entry name" value="RNA_pol_sigma_r2"/>
</dbReference>
<keyword evidence="2" id="KW-0805">Transcription regulation</keyword>
<dbReference type="Gene3D" id="1.10.1740.10">
    <property type="match status" value="1"/>
</dbReference>
<evidence type="ECO:0000256" key="1">
    <source>
        <dbReference type="ARBA" id="ARBA00010641"/>
    </source>
</evidence>